<dbReference type="Gene3D" id="1.10.155.10">
    <property type="entry name" value="Chemotaxis receptor methyltransferase CheR, N-terminal domain"/>
    <property type="match status" value="1"/>
</dbReference>
<dbReference type="PANTHER" id="PTHR24422:SF21">
    <property type="entry name" value="CHEMOTAXIS PROTEIN METHYLTRANSFERASE 1"/>
    <property type="match status" value="1"/>
</dbReference>
<keyword evidence="5" id="KW-0949">S-adenosyl-L-methionine</keyword>
<dbReference type="SUPFAM" id="SSF53335">
    <property type="entry name" value="S-adenosyl-L-methionine-dependent methyltransferases"/>
    <property type="match status" value="1"/>
</dbReference>
<evidence type="ECO:0000256" key="1">
    <source>
        <dbReference type="ARBA" id="ARBA00001541"/>
    </source>
</evidence>
<name>A0A3L8P2Z0_9ACTN</name>
<evidence type="ECO:0000259" key="6">
    <source>
        <dbReference type="PROSITE" id="PS50123"/>
    </source>
</evidence>
<proteinExistence type="predicted"/>
<gene>
    <name evidence="7" type="ORF">D9V37_13835</name>
</gene>
<dbReference type="InterPro" id="IPR036804">
    <property type="entry name" value="CheR_N_sf"/>
</dbReference>
<evidence type="ECO:0000313" key="7">
    <source>
        <dbReference type="EMBL" id="RLV48798.1"/>
    </source>
</evidence>
<dbReference type="EMBL" id="RDBE01000008">
    <property type="protein sequence ID" value="RLV48798.1"/>
    <property type="molecule type" value="Genomic_DNA"/>
</dbReference>
<dbReference type="RefSeq" id="WP_121806759.1">
    <property type="nucleotide sequence ID" value="NZ_RDBE01000008.1"/>
</dbReference>
<evidence type="ECO:0000256" key="5">
    <source>
        <dbReference type="ARBA" id="ARBA00022691"/>
    </source>
</evidence>
<keyword evidence="4 7" id="KW-0808">Transferase</keyword>
<evidence type="ECO:0000256" key="4">
    <source>
        <dbReference type="ARBA" id="ARBA00022679"/>
    </source>
</evidence>
<protein>
    <recommendedName>
        <fullName evidence="2">protein-glutamate O-methyltransferase</fullName>
        <ecNumber evidence="2">2.1.1.80</ecNumber>
    </recommendedName>
</protein>
<dbReference type="Gene3D" id="3.40.50.150">
    <property type="entry name" value="Vaccinia Virus protein VP39"/>
    <property type="match status" value="1"/>
</dbReference>
<dbReference type="InterPro" id="IPR022641">
    <property type="entry name" value="CheR_N"/>
</dbReference>
<dbReference type="InterPro" id="IPR000780">
    <property type="entry name" value="CheR_MeTrfase"/>
</dbReference>
<dbReference type="InterPro" id="IPR022642">
    <property type="entry name" value="CheR_C"/>
</dbReference>
<dbReference type="InterPro" id="IPR029063">
    <property type="entry name" value="SAM-dependent_MTases_sf"/>
</dbReference>
<evidence type="ECO:0000256" key="2">
    <source>
        <dbReference type="ARBA" id="ARBA00012534"/>
    </source>
</evidence>
<dbReference type="AlphaFoldDB" id="A0A3L8P2Z0"/>
<dbReference type="GO" id="GO:0032259">
    <property type="term" value="P:methylation"/>
    <property type="evidence" value="ECO:0007669"/>
    <property type="project" value="UniProtKB-KW"/>
</dbReference>
<evidence type="ECO:0000313" key="8">
    <source>
        <dbReference type="Proteomes" id="UP000281708"/>
    </source>
</evidence>
<dbReference type="SUPFAM" id="SSF47757">
    <property type="entry name" value="Chemotaxis receptor methyltransferase CheR, N-terminal domain"/>
    <property type="match status" value="1"/>
</dbReference>
<comment type="caution">
    <text evidence="7">The sequence shown here is derived from an EMBL/GenBank/DDBJ whole genome shotgun (WGS) entry which is preliminary data.</text>
</comment>
<dbReference type="PROSITE" id="PS50123">
    <property type="entry name" value="CHER"/>
    <property type="match status" value="1"/>
</dbReference>
<keyword evidence="8" id="KW-1185">Reference proteome</keyword>
<evidence type="ECO:0000256" key="3">
    <source>
        <dbReference type="ARBA" id="ARBA00022603"/>
    </source>
</evidence>
<dbReference type="PANTHER" id="PTHR24422">
    <property type="entry name" value="CHEMOTAXIS PROTEIN METHYLTRANSFERASE"/>
    <property type="match status" value="1"/>
</dbReference>
<dbReference type="Pfam" id="PF01739">
    <property type="entry name" value="CheR"/>
    <property type="match status" value="1"/>
</dbReference>
<dbReference type="Proteomes" id="UP000281708">
    <property type="component" value="Unassembled WGS sequence"/>
</dbReference>
<accession>A0A3L8P2Z0</accession>
<dbReference type="EC" id="2.1.1.80" evidence="2"/>
<organism evidence="7 8">
    <name type="scientific">Nocardioides mangrovicus</name>
    <dbReference type="NCBI Taxonomy" id="2478913"/>
    <lineage>
        <taxon>Bacteria</taxon>
        <taxon>Bacillati</taxon>
        <taxon>Actinomycetota</taxon>
        <taxon>Actinomycetes</taxon>
        <taxon>Propionibacteriales</taxon>
        <taxon>Nocardioidaceae</taxon>
        <taxon>Nocardioides</taxon>
    </lineage>
</organism>
<dbReference type="OrthoDB" id="9816309at2"/>
<dbReference type="SMART" id="SM00138">
    <property type="entry name" value="MeTrc"/>
    <property type="match status" value="1"/>
</dbReference>
<dbReference type="GO" id="GO:0008983">
    <property type="term" value="F:protein-glutamate O-methyltransferase activity"/>
    <property type="evidence" value="ECO:0007669"/>
    <property type="project" value="UniProtKB-EC"/>
</dbReference>
<dbReference type="InterPro" id="IPR050903">
    <property type="entry name" value="Bact_Chemotaxis_MeTrfase"/>
</dbReference>
<dbReference type="Pfam" id="PF03705">
    <property type="entry name" value="CheR_N"/>
    <property type="match status" value="1"/>
</dbReference>
<dbReference type="PRINTS" id="PR00996">
    <property type="entry name" value="CHERMTFRASE"/>
</dbReference>
<comment type="catalytic activity">
    <reaction evidence="1">
        <text>L-glutamyl-[protein] + S-adenosyl-L-methionine = [protein]-L-glutamate 5-O-methyl ester + S-adenosyl-L-homocysteine</text>
        <dbReference type="Rhea" id="RHEA:24452"/>
        <dbReference type="Rhea" id="RHEA-COMP:10208"/>
        <dbReference type="Rhea" id="RHEA-COMP:10311"/>
        <dbReference type="ChEBI" id="CHEBI:29973"/>
        <dbReference type="ChEBI" id="CHEBI:57856"/>
        <dbReference type="ChEBI" id="CHEBI:59789"/>
        <dbReference type="ChEBI" id="CHEBI:82795"/>
        <dbReference type="EC" id="2.1.1.80"/>
    </reaction>
</comment>
<sequence>MTALTMESFSYVSDLVRRESAIVLEAGKEYLVESRLGPVSRSAGLGDVNELVATLRSRPNATLAKAVVEALTTNETSFFRDAEPFNALRTTVLPELARTRPTRSIRVWSAACSSGQESYSIAMTIRDTPEVAGFRTEIVGTDLSEEMVERSRAGRYSQLEVNRGLPATTLVKNFTRAGAHWQIAPDLAAMTSFRTLNLMRPFVGLGRLDIVFVRNVLIYFDVPTKADILRRIRQTMAPDGFLFLGAAETPMGVDDGWERMSVGRQAIYRPAR</sequence>
<reference evidence="7 8" key="1">
    <citation type="submission" date="2018-10" db="EMBL/GenBank/DDBJ databases">
        <title>Marmoricola sp. 4Q3S-7 whole genome shotgun sequence.</title>
        <authorList>
            <person name="Li F."/>
        </authorList>
    </citation>
    <scope>NUCLEOTIDE SEQUENCE [LARGE SCALE GENOMIC DNA]</scope>
    <source>
        <strain evidence="7 8">4Q3S-7</strain>
    </source>
</reference>
<feature type="domain" description="CheR-type methyltransferase" evidence="6">
    <location>
        <begin position="1"/>
        <end position="272"/>
    </location>
</feature>
<keyword evidence="3 7" id="KW-0489">Methyltransferase</keyword>